<evidence type="ECO:0000313" key="4">
    <source>
        <dbReference type="EMBL" id="KAE8664082.1"/>
    </source>
</evidence>
<dbReference type="InterPro" id="IPR040389">
    <property type="entry name" value="SMR"/>
</dbReference>
<accession>A0A6A2WSE5</accession>
<keyword evidence="2" id="KW-0131">Cell cycle</keyword>
<evidence type="ECO:0000313" key="5">
    <source>
        <dbReference type="Proteomes" id="UP000436088"/>
    </source>
</evidence>
<dbReference type="PANTHER" id="PTHR33142">
    <property type="entry name" value="CYCLIN-DEPENDENT PROTEIN KINASE INHIBITOR SMR13"/>
    <property type="match status" value="1"/>
</dbReference>
<comment type="caution">
    <text evidence="4">The sequence shown here is derived from an EMBL/GenBank/DDBJ whole genome shotgun (WGS) entry which is preliminary data.</text>
</comment>
<reference evidence="4" key="1">
    <citation type="submission" date="2019-09" db="EMBL/GenBank/DDBJ databases">
        <title>Draft genome information of white flower Hibiscus syriacus.</title>
        <authorList>
            <person name="Kim Y.-M."/>
        </authorList>
    </citation>
    <scope>NUCLEOTIDE SEQUENCE [LARGE SCALE GENOMIC DNA]</scope>
    <source>
        <strain evidence="4">YM2019G1</strain>
    </source>
</reference>
<gene>
    <name evidence="4" type="ORF">F3Y22_tig00112856pilonHSYRG00008</name>
</gene>
<dbReference type="GO" id="GO:0005634">
    <property type="term" value="C:nucleus"/>
    <property type="evidence" value="ECO:0007669"/>
    <property type="project" value="TreeGrafter"/>
</dbReference>
<keyword evidence="1" id="KW-0649">Protein kinase inhibitor</keyword>
<protein>
    <submittedName>
        <fullName evidence="4">Uncharacterized protein</fullName>
    </submittedName>
</protein>
<sequence length="99" mass="11031">MTQTTTRNPRRRYRQRRQEVGGDSNMGSSAVNDGVHSLQSDKGSCCTPKGKGFKIPEILACPPAPMKPKVAQKLLSSTRNFIASQDVEIFFFLAFQKCH</sequence>
<dbReference type="PANTHER" id="PTHR33142:SF28">
    <property type="entry name" value="CYCLIN-DEPENDENT PROTEIN KINASE INHIBITOR SMR13"/>
    <property type="match status" value="1"/>
</dbReference>
<dbReference type="Proteomes" id="UP000436088">
    <property type="component" value="Unassembled WGS sequence"/>
</dbReference>
<dbReference type="GO" id="GO:0004860">
    <property type="term" value="F:protein kinase inhibitor activity"/>
    <property type="evidence" value="ECO:0007669"/>
    <property type="project" value="UniProtKB-KW"/>
</dbReference>
<dbReference type="AlphaFoldDB" id="A0A6A2WSE5"/>
<evidence type="ECO:0000256" key="3">
    <source>
        <dbReference type="SAM" id="MobiDB-lite"/>
    </source>
</evidence>
<evidence type="ECO:0000256" key="1">
    <source>
        <dbReference type="ARBA" id="ARBA00023013"/>
    </source>
</evidence>
<name>A0A6A2WSE5_HIBSY</name>
<dbReference type="EMBL" id="VEPZ02001660">
    <property type="protein sequence ID" value="KAE8664082.1"/>
    <property type="molecule type" value="Genomic_DNA"/>
</dbReference>
<dbReference type="OrthoDB" id="1002177at2759"/>
<evidence type="ECO:0000256" key="2">
    <source>
        <dbReference type="ARBA" id="ARBA00023306"/>
    </source>
</evidence>
<dbReference type="GO" id="GO:0032875">
    <property type="term" value="P:regulation of DNA endoreduplication"/>
    <property type="evidence" value="ECO:0007669"/>
    <property type="project" value="InterPro"/>
</dbReference>
<feature type="compositionally biased region" description="Polar residues" evidence="3">
    <location>
        <begin position="25"/>
        <end position="42"/>
    </location>
</feature>
<keyword evidence="5" id="KW-1185">Reference proteome</keyword>
<proteinExistence type="predicted"/>
<organism evidence="4 5">
    <name type="scientific">Hibiscus syriacus</name>
    <name type="common">Rose of Sharon</name>
    <dbReference type="NCBI Taxonomy" id="106335"/>
    <lineage>
        <taxon>Eukaryota</taxon>
        <taxon>Viridiplantae</taxon>
        <taxon>Streptophyta</taxon>
        <taxon>Embryophyta</taxon>
        <taxon>Tracheophyta</taxon>
        <taxon>Spermatophyta</taxon>
        <taxon>Magnoliopsida</taxon>
        <taxon>eudicotyledons</taxon>
        <taxon>Gunneridae</taxon>
        <taxon>Pentapetalae</taxon>
        <taxon>rosids</taxon>
        <taxon>malvids</taxon>
        <taxon>Malvales</taxon>
        <taxon>Malvaceae</taxon>
        <taxon>Malvoideae</taxon>
        <taxon>Hibiscus</taxon>
    </lineage>
</organism>
<feature type="region of interest" description="Disordered" evidence="3">
    <location>
        <begin position="1"/>
        <end position="43"/>
    </location>
</feature>